<dbReference type="PRINTS" id="PR00455">
    <property type="entry name" value="HTHTETR"/>
</dbReference>
<dbReference type="PROSITE" id="PS01081">
    <property type="entry name" value="HTH_TETR_1"/>
    <property type="match status" value="1"/>
</dbReference>
<dbReference type="EMBL" id="JAPJZH010000011">
    <property type="protein sequence ID" value="MDA4847231.1"/>
    <property type="molecule type" value="Genomic_DNA"/>
</dbReference>
<feature type="compositionally biased region" description="Polar residues" evidence="3">
    <location>
        <begin position="1"/>
        <end position="10"/>
    </location>
</feature>
<evidence type="ECO:0000259" key="4">
    <source>
        <dbReference type="PROSITE" id="PS50977"/>
    </source>
</evidence>
<proteinExistence type="predicted"/>
<dbReference type="PANTHER" id="PTHR30055:SF226">
    <property type="entry name" value="HTH-TYPE TRANSCRIPTIONAL REGULATOR PKSA"/>
    <property type="match status" value="1"/>
</dbReference>
<dbReference type="PANTHER" id="PTHR30055">
    <property type="entry name" value="HTH-TYPE TRANSCRIPTIONAL REGULATOR RUTR"/>
    <property type="match status" value="1"/>
</dbReference>
<evidence type="ECO:0000313" key="5">
    <source>
        <dbReference type="EMBL" id="MDA4847231.1"/>
    </source>
</evidence>
<dbReference type="InterPro" id="IPR023772">
    <property type="entry name" value="DNA-bd_HTH_TetR-type_CS"/>
</dbReference>
<evidence type="ECO:0000313" key="6">
    <source>
        <dbReference type="Proteomes" id="UP001148313"/>
    </source>
</evidence>
<accession>A0ABT4VR98</accession>
<evidence type="ECO:0000256" key="1">
    <source>
        <dbReference type="ARBA" id="ARBA00023125"/>
    </source>
</evidence>
<dbReference type="Pfam" id="PF00440">
    <property type="entry name" value="TetR_N"/>
    <property type="match status" value="1"/>
</dbReference>
<gene>
    <name evidence="5" type="ORF">OOZ53_17860</name>
</gene>
<evidence type="ECO:0000256" key="2">
    <source>
        <dbReference type="PROSITE-ProRule" id="PRU00335"/>
    </source>
</evidence>
<dbReference type="InterPro" id="IPR009057">
    <property type="entry name" value="Homeodomain-like_sf"/>
</dbReference>
<dbReference type="SUPFAM" id="SSF46689">
    <property type="entry name" value="Homeodomain-like"/>
    <property type="match status" value="1"/>
</dbReference>
<comment type="caution">
    <text evidence="5">The sequence shown here is derived from an EMBL/GenBank/DDBJ whole genome shotgun (WGS) entry which is preliminary data.</text>
</comment>
<dbReference type="Gene3D" id="1.10.357.10">
    <property type="entry name" value="Tetracycline Repressor, domain 2"/>
    <property type="match status" value="1"/>
</dbReference>
<evidence type="ECO:0000256" key="3">
    <source>
        <dbReference type="SAM" id="MobiDB-lite"/>
    </source>
</evidence>
<feature type="DNA-binding region" description="H-T-H motif" evidence="2">
    <location>
        <begin position="49"/>
        <end position="68"/>
    </location>
</feature>
<dbReference type="Pfam" id="PF17918">
    <property type="entry name" value="TetR_C_15"/>
    <property type="match status" value="1"/>
</dbReference>
<dbReference type="Proteomes" id="UP001148313">
    <property type="component" value="Unassembled WGS sequence"/>
</dbReference>
<name>A0ABT4VR98_9HYPH</name>
<keyword evidence="1 2" id="KW-0238">DNA-binding</keyword>
<protein>
    <submittedName>
        <fullName evidence="5">TetR/AcrR family transcriptional regulator</fullName>
    </submittedName>
</protein>
<dbReference type="InterPro" id="IPR041669">
    <property type="entry name" value="TetR_C_15"/>
</dbReference>
<dbReference type="RefSeq" id="WP_271091041.1">
    <property type="nucleotide sequence ID" value="NZ_JAPJZH010000011.1"/>
</dbReference>
<reference evidence="5" key="1">
    <citation type="submission" date="2022-11" db="EMBL/GenBank/DDBJ databases">
        <title>Hoeflea poritis sp. nov., isolated from scleractinian coral Porites lutea.</title>
        <authorList>
            <person name="Zhang G."/>
            <person name="Wei Q."/>
            <person name="Cai L."/>
        </authorList>
    </citation>
    <scope>NUCLEOTIDE SEQUENCE</scope>
    <source>
        <strain evidence="5">E7-10</strain>
    </source>
</reference>
<organism evidence="5 6">
    <name type="scientific">Hoeflea poritis</name>
    <dbReference type="NCBI Taxonomy" id="2993659"/>
    <lineage>
        <taxon>Bacteria</taxon>
        <taxon>Pseudomonadati</taxon>
        <taxon>Pseudomonadota</taxon>
        <taxon>Alphaproteobacteria</taxon>
        <taxon>Hyphomicrobiales</taxon>
        <taxon>Rhizobiaceae</taxon>
        <taxon>Hoeflea</taxon>
    </lineage>
</organism>
<dbReference type="InterPro" id="IPR050109">
    <property type="entry name" value="HTH-type_TetR-like_transc_reg"/>
</dbReference>
<dbReference type="InterPro" id="IPR001647">
    <property type="entry name" value="HTH_TetR"/>
</dbReference>
<keyword evidence="6" id="KW-1185">Reference proteome</keyword>
<feature type="domain" description="HTH tetR-type" evidence="4">
    <location>
        <begin position="26"/>
        <end position="86"/>
    </location>
</feature>
<dbReference type="PROSITE" id="PS50977">
    <property type="entry name" value="HTH_TETR_2"/>
    <property type="match status" value="1"/>
</dbReference>
<sequence length="212" mass="24109">METGQGQKSNPLLVPGRRLPKQRRSRETVRQILEATVSMLEEEGFSGVTMQKIADRAGINVAAVYSYFPNKYQVIAELSRRFVVERDDIRRGQFDALLLRDGDWVENFAESLRDLAILRAEQRGSAAVMSALRSTPVLLELSQEALETVAERLEDFLRRADPDFDGDQRLRARVISEAVSALFDFMQNSGRYDPDQILDEAIKLVRGYLRNS</sequence>
<feature type="region of interest" description="Disordered" evidence="3">
    <location>
        <begin position="1"/>
        <end position="20"/>
    </location>
</feature>